<sequence>MVARLSPAPVLGTPPGSFLPGVQATRATSHDGRITKITALAHAAPGKPDGEVDCRPLRPFWQQPEPAWREPWNDSPPARHH</sequence>
<evidence type="ECO:0000256" key="1">
    <source>
        <dbReference type="SAM" id="MobiDB-lite"/>
    </source>
</evidence>
<dbReference type="AlphaFoldDB" id="A0A1U9ZQM2"/>
<dbReference type="STRING" id="1909395.BKM31_00705"/>
<proteinExistence type="predicted"/>
<evidence type="ECO:0000313" key="2">
    <source>
        <dbReference type="EMBL" id="AQZ60228.1"/>
    </source>
</evidence>
<name>A0A1U9ZQM2_9ACTN</name>
<reference evidence="3" key="1">
    <citation type="journal article" date="2017" name="Med. Chem. Commun.">
        <title>Nonomuraea sp. ATCC 55076 harbours the largest actinomycete chromosome to date and the kistamicin biosynthetic gene cluster.</title>
        <authorList>
            <person name="Nazari B."/>
            <person name="Forneris C.C."/>
            <person name="Gibson M.I."/>
            <person name="Moon K."/>
            <person name="Schramma K.R."/>
            <person name="Seyedsayamdost M.R."/>
        </authorList>
    </citation>
    <scope>NUCLEOTIDE SEQUENCE [LARGE SCALE GENOMIC DNA]</scope>
    <source>
        <strain evidence="3">ATCC 55076</strain>
    </source>
</reference>
<keyword evidence="3" id="KW-1185">Reference proteome</keyword>
<dbReference type="Proteomes" id="UP000190797">
    <property type="component" value="Chromosome"/>
</dbReference>
<accession>A0A1U9ZQM2</accession>
<gene>
    <name evidence="2" type="ORF">BKM31_00705</name>
</gene>
<organism evidence="2 3">
    <name type="scientific">[Actinomadura] parvosata subsp. kistnae</name>
    <dbReference type="NCBI Taxonomy" id="1909395"/>
    <lineage>
        <taxon>Bacteria</taxon>
        <taxon>Bacillati</taxon>
        <taxon>Actinomycetota</taxon>
        <taxon>Actinomycetes</taxon>
        <taxon>Streptosporangiales</taxon>
        <taxon>Streptosporangiaceae</taxon>
        <taxon>Nonomuraea</taxon>
    </lineage>
</organism>
<feature type="region of interest" description="Disordered" evidence="1">
    <location>
        <begin position="43"/>
        <end position="81"/>
    </location>
</feature>
<dbReference type="EMBL" id="CP017717">
    <property type="protein sequence ID" value="AQZ60228.1"/>
    <property type="molecule type" value="Genomic_DNA"/>
</dbReference>
<evidence type="ECO:0000313" key="3">
    <source>
        <dbReference type="Proteomes" id="UP000190797"/>
    </source>
</evidence>
<dbReference type="KEGG" id="noa:BKM31_00705"/>
<protein>
    <submittedName>
        <fullName evidence="2">Uncharacterized protein</fullName>
    </submittedName>
</protein>
<feature type="region of interest" description="Disordered" evidence="1">
    <location>
        <begin position="1"/>
        <end position="29"/>
    </location>
</feature>